<gene>
    <name evidence="1" type="ORF">MMAGJ_26840</name>
</gene>
<sequence length="73" mass="7799">MTGDSCGIPLALMVASTPNRASASRTRGSNVVAVTWMGNSRPHAPIPLRDDRAELLRRRALTQDAARPDGVDT</sequence>
<protein>
    <submittedName>
        <fullName evidence="1">Uncharacterized protein</fullName>
    </submittedName>
</protein>
<proteinExistence type="predicted"/>
<evidence type="ECO:0000313" key="1">
    <source>
        <dbReference type="EMBL" id="BBX33402.1"/>
    </source>
</evidence>
<keyword evidence="2" id="KW-1185">Reference proteome</keyword>
<dbReference type="Proteomes" id="UP000465622">
    <property type="component" value="Chromosome"/>
</dbReference>
<dbReference type="EMBL" id="AP022567">
    <property type="protein sequence ID" value="BBX33402.1"/>
    <property type="molecule type" value="Genomic_DNA"/>
</dbReference>
<reference evidence="1 2" key="1">
    <citation type="journal article" date="2019" name="Emerg. Microbes Infect.">
        <title>Comprehensive subspecies identification of 175 nontuberculous mycobacteria species based on 7547 genomic profiles.</title>
        <authorList>
            <person name="Matsumoto Y."/>
            <person name="Kinjo T."/>
            <person name="Motooka D."/>
            <person name="Nabeya D."/>
            <person name="Jung N."/>
            <person name="Uechi K."/>
            <person name="Horii T."/>
            <person name="Iida T."/>
            <person name="Fujita J."/>
            <person name="Nakamura S."/>
        </authorList>
    </citation>
    <scope>NUCLEOTIDE SEQUENCE [LARGE SCALE GENOMIC DNA]</scope>
    <source>
        <strain evidence="1 2">JCM 12375</strain>
    </source>
</reference>
<organism evidence="1 2">
    <name type="scientific">Mycolicibacterium mageritense</name>
    <name type="common">Mycobacterium mageritense</name>
    <dbReference type="NCBI Taxonomy" id="53462"/>
    <lineage>
        <taxon>Bacteria</taxon>
        <taxon>Bacillati</taxon>
        <taxon>Actinomycetota</taxon>
        <taxon>Actinomycetes</taxon>
        <taxon>Mycobacteriales</taxon>
        <taxon>Mycobacteriaceae</taxon>
        <taxon>Mycolicibacterium</taxon>
    </lineage>
</organism>
<evidence type="ECO:0000313" key="2">
    <source>
        <dbReference type="Proteomes" id="UP000465622"/>
    </source>
</evidence>
<name>A0ABN5Y901_MYCME</name>
<accession>A0ABN5Y901</accession>